<evidence type="ECO:0000256" key="1">
    <source>
        <dbReference type="SAM" id="SignalP"/>
    </source>
</evidence>
<sequence>MDYTWVILFSLLHVLTVGTGMPLPEDKSNIDQIIRTLMVRLKKFKVCYTTTQHLIVTPPTELQGFSSIVESLKAYNRSISDNLMDVSQVKTDISKLANTITNKWMNCTARTPEIILPKRLRDLQEKDPNLFESVTEMAVHGLKEILKLLQENFDSIASC</sequence>
<dbReference type="OMA" id="RQGHCSE"/>
<dbReference type="SUPFAM" id="SSF47266">
    <property type="entry name" value="4-helical cytokines"/>
    <property type="match status" value="1"/>
</dbReference>
<evidence type="ECO:0000313" key="2">
    <source>
        <dbReference type="Ensembl" id="ENSCVAP00000008615.1"/>
    </source>
</evidence>
<dbReference type="Gene3D" id="1.20.1250.10">
    <property type="match status" value="1"/>
</dbReference>
<feature type="signal peptide" evidence="1">
    <location>
        <begin position="1"/>
        <end position="20"/>
    </location>
</feature>
<feature type="chain" id="PRO_5018553602" evidence="1">
    <location>
        <begin position="21"/>
        <end position="159"/>
    </location>
</feature>
<proteinExistence type="predicted"/>
<reference evidence="2" key="1">
    <citation type="submission" date="2025-08" db="UniProtKB">
        <authorList>
            <consortium name="Ensembl"/>
        </authorList>
    </citation>
    <scope>IDENTIFICATION</scope>
</reference>
<name>A0A3Q2FRC3_CYPVA</name>
<dbReference type="AlphaFoldDB" id="A0A3Q2FRC3"/>
<dbReference type="Ensembl" id="ENSCVAT00000001330.1">
    <property type="protein sequence ID" value="ENSCVAP00000008615.1"/>
    <property type="gene ID" value="ENSCVAG00000010476.1"/>
</dbReference>
<reference evidence="2" key="2">
    <citation type="submission" date="2025-09" db="UniProtKB">
        <authorList>
            <consortium name="Ensembl"/>
        </authorList>
    </citation>
    <scope>IDENTIFICATION</scope>
</reference>
<keyword evidence="3" id="KW-1185">Reference proteome</keyword>
<protein>
    <submittedName>
        <fullName evidence="2">Leptin-like</fullName>
    </submittedName>
</protein>
<dbReference type="InterPro" id="IPR009079">
    <property type="entry name" value="4_helix_cytokine-like_core"/>
</dbReference>
<dbReference type="STRING" id="28743.ENSCVAP00000008615"/>
<organism evidence="2 3">
    <name type="scientific">Cyprinodon variegatus</name>
    <name type="common">Sheepshead minnow</name>
    <dbReference type="NCBI Taxonomy" id="28743"/>
    <lineage>
        <taxon>Eukaryota</taxon>
        <taxon>Metazoa</taxon>
        <taxon>Chordata</taxon>
        <taxon>Craniata</taxon>
        <taxon>Vertebrata</taxon>
        <taxon>Euteleostomi</taxon>
        <taxon>Actinopterygii</taxon>
        <taxon>Neopterygii</taxon>
        <taxon>Teleostei</taxon>
        <taxon>Neoteleostei</taxon>
        <taxon>Acanthomorphata</taxon>
        <taxon>Ovalentaria</taxon>
        <taxon>Atherinomorphae</taxon>
        <taxon>Cyprinodontiformes</taxon>
        <taxon>Cyprinodontidae</taxon>
        <taxon>Cyprinodon</taxon>
    </lineage>
</organism>
<dbReference type="Proteomes" id="UP000265020">
    <property type="component" value="Unassembled WGS sequence"/>
</dbReference>
<keyword evidence="1" id="KW-0732">Signal</keyword>
<accession>A0A3Q2FRC3</accession>
<evidence type="ECO:0000313" key="3">
    <source>
        <dbReference type="Proteomes" id="UP000265020"/>
    </source>
</evidence>
<dbReference type="GeneTree" id="ENSGT01110000268073"/>